<evidence type="ECO:0000313" key="1">
    <source>
        <dbReference type="EMBL" id="CBK79728.1"/>
    </source>
</evidence>
<dbReference type="EMBL" id="FP929038">
    <property type="protein sequence ID" value="CBK79728.1"/>
    <property type="molecule type" value="Genomic_DNA"/>
</dbReference>
<evidence type="ECO:0000313" key="2">
    <source>
        <dbReference type="Proteomes" id="UP000008798"/>
    </source>
</evidence>
<dbReference type="Proteomes" id="UP000008798">
    <property type="component" value="Chromosome"/>
</dbReference>
<organism evidence="1 2">
    <name type="scientific">Coprococcus catus GD/7</name>
    <dbReference type="NCBI Taxonomy" id="717962"/>
    <lineage>
        <taxon>Bacteria</taxon>
        <taxon>Bacillati</taxon>
        <taxon>Bacillota</taxon>
        <taxon>Clostridia</taxon>
        <taxon>Lachnospirales</taxon>
        <taxon>Lachnospiraceae</taxon>
        <taxon>Coprococcus</taxon>
    </lineage>
</organism>
<dbReference type="PATRIC" id="fig|717962.3.peg.666"/>
<protein>
    <submittedName>
        <fullName evidence="1">Uncharacterized protein</fullName>
    </submittedName>
</protein>
<reference evidence="1 2" key="1">
    <citation type="submission" date="2010-03" db="EMBL/GenBank/DDBJ databases">
        <title>The genome sequence of Coprococcus catus GD/7.</title>
        <authorList>
            <consortium name="metaHIT consortium -- http://www.metahit.eu/"/>
            <person name="Pajon A."/>
            <person name="Turner K."/>
            <person name="Parkhill J."/>
            <person name="Duncan S."/>
            <person name="Flint H."/>
        </authorList>
    </citation>
    <scope>NUCLEOTIDE SEQUENCE [LARGE SCALE GENOMIC DNA]</scope>
    <source>
        <strain evidence="1 2">GD/7</strain>
    </source>
</reference>
<dbReference type="KEGG" id="cct:CC1_08670"/>
<gene>
    <name evidence="1" type="ORF">CC1_08670</name>
</gene>
<proteinExistence type="predicted"/>
<dbReference type="AlphaFoldDB" id="D4J5V7"/>
<dbReference type="HOGENOM" id="CLU_1746509_0_0_9"/>
<reference evidence="1 2" key="2">
    <citation type="submission" date="2010-03" db="EMBL/GenBank/DDBJ databases">
        <authorList>
            <person name="Pajon A."/>
        </authorList>
    </citation>
    <scope>NUCLEOTIDE SEQUENCE [LARGE SCALE GENOMIC DNA]</scope>
    <source>
        <strain evidence="1 2">GD/7</strain>
    </source>
</reference>
<sequence length="149" mass="17443">MELIEIKEKNRLLVNTFSQCYINALETLLNEYSDFELLQVLYKEYKNQSKDGIDYTSINVENNSAHYLYSRTYDRIYISLNYNPAHGDDKYCNLTISYNISSPSVSRTFRVKFAENNTMVCEIDDDMELLNVATIIKVLNIIVEDYISE</sequence>
<accession>D4J5V7</accession>
<name>D4J5V7_9FIRM</name>